<evidence type="ECO:0000313" key="2">
    <source>
        <dbReference type="EMBL" id="ETS75057.1"/>
    </source>
</evidence>
<dbReference type="AlphaFoldDB" id="W3WPH4"/>
<dbReference type="EMBL" id="KI912119">
    <property type="protein sequence ID" value="ETS75057.1"/>
    <property type="molecule type" value="Genomic_DNA"/>
</dbReference>
<organism evidence="2 3">
    <name type="scientific">Pestalotiopsis fici (strain W106-1 / CGMCC3.15140)</name>
    <dbReference type="NCBI Taxonomy" id="1229662"/>
    <lineage>
        <taxon>Eukaryota</taxon>
        <taxon>Fungi</taxon>
        <taxon>Dikarya</taxon>
        <taxon>Ascomycota</taxon>
        <taxon>Pezizomycotina</taxon>
        <taxon>Sordariomycetes</taxon>
        <taxon>Xylariomycetidae</taxon>
        <taxon>Amphisphaeriales</taxon>
        <taxon>Sporocadaceae</taxon>
        <taxon>Pestalotiopsis</taxon>
    </lineage>
</organism>
<dbReference type="Proteomes" id="UP000030651">
    <property type="component" value="Unassembled WGS sequence"/>
</dbReference>
<gene>
    <name evidence="2" type="ORF">PFICI_13541</name>
</gene>
<accession>W3WPH4</accession>
<feature type="region of interest" description="Disordered" evidence="1">
    <location>
        <begin position="77"/>
        <end position="97"/>
    </location>
</feature>
<proteinExistence type="predicted"/>
<keyword evidence="3" id="KW-1185">Reference proteome</keyword>
<feature type="compositionally biased region" description="Acidic residues" evidence="1">
    <location>
        <begin position="84"/>
        <end position="97"/>
    </location>
</feature>
<dbReference type="HOGENOM" id="CLU_2347409_0_0_1"/>
<name>W3WPH4_PESFW</name>
<sequence length="97" mass="10255">MPGTKRKHSDDDGLSVDDFVGTAETTIITTNPDACAAVVRAFAGAESFSIYSNVFEASLTTSGSHDVVSKGWDMIKLTTKKEESEDTGGEDSDTSES</sequence>
<protein>
    <submittedName>
        <fullName evidence="2">Uncharacterized protein</fullName>
    </submittedName>
</protein>
<dbReference type="GeneID" id="19278554"/>
<dbReference type="InParanoid" id="W3WPH4"/>
<reference evidence="3" key="1">
    <citation type="journal article" date="2015" name="BMC Genomics">
        <title>Genomic and transcriptomic analysis of the endophytic fungus Pestalotiopsis fici reveals its lifestyle and high potential for synthesis of natural products.</title>
        <authorList>
            <person name="Wang X."/>
            <person name="Zhang X."/>
            <person name="Liu L."/>
            <person name="Xiang M."/>
            <person name="Wang W."/>
            <person name="Sun X."/>
            <person name="Che Y."/>
            <person name="Guo L."/>
            <person name="Liu G."/>
            <person name="Guo L."/>
            <person name="Wang C."/>
            <person name="Yin W.B."/>
            <person name="Stadler M."/>
            <person name="Zhang X."/>
            <person name="Liu X."/>
        </authorList>
    </citation>
    <scope>NUCLEOTIDE SEQUENCE [LARGE SCALE GENOMIC DNA]</scope>
    <source>
        <strain evidence="3">W106-1 / CGMCC3.15140</strain>
    </source>
</reference>
<dbReference type="RefSeq" id="XP_007840313.1">
    <property type="nucleotide sequence ID" value="XM_007842122.1"/>
</dbReference>
<evidence type="ECO:0000256" key="1">
    <source>
        <dbReference type="SAM" id="MobiDB-lite"/>
    </source>
</evidence>
<dbReference type="KEGG" id="pfy:PFICI_13541"/>
<evidence type="ECO:0000313" key="3">
    <source>
        <dbReference type="Proteomes" id="UP000030651"/>
    </source>
</evidence>